<dbReference type="EMBL" id="BLXT01001087">
    <property type="protein sequence ID" value="GFN83087.1"/>
    <property type="molecule type" value="Genomic_DNA"/>
</dbReference>
<reference evidence="2 3" key="1">
    <citation type="journal article" date="2021" name="Elife">
        <title>Chloroplast acquisition without the gene transfer in kleptoplastic sea slugs, Plakobranchus ocellatus.</title>
        <authorList>
            <person name="Maeda T."/>
            <person name="Takahashi S."/>
            <person name="Yoshida T."/>
            <person name="Shimamura S."/>
            <person name="Takaki Y."/>
            <person name="Nagai Y."/>
            <person name="Toyoda A."/>
            <person name="Suzuki Y."/>
            <person name="Arimoto A."/>
            <person name="Ishii H."/>
            <person name="Satoh N."/>
            <person name="Nishiyama T."/>
            <person name="Hasebe M."/>
            <person name="Maruyama T."/>
            <person name="Minagawa J."/>
            <person name="Obokata J."/>
            <person name="Shigenobu S."/>
        </authorList>
    </citation>
    <scope>NUCLEOTIDE SEQUENCE [LARGE SCALE GENOMIC DNA]</scope>
</reference>
<protein>
    <submittedName>
        <fullName evidence="2">PiggyBac transposable element-derived protein 4-like</fullName>
    </submittedName>
</protein>
<dbReference type="PANTHER" id="PTHR46599">
    <property type="entry name" value="PIGGYBAC TRANSPOSABLE ELEMENT-DERIVED PROTEIN 4"/>
    <property type="match status" value="1"/>
</dbReference>
<comment type="caution">
    <text evidence="2">The sequence shown here is derived from an EMBL/GenBank/DDBJ whole genome shotgun (WGS) entry which is preliminary data.</text>
</comment>
<dbReference type="AlphaFoldDB" id="A0AAV3YKL9"/>
<gene>
    <name evidence="2" type="ORF">PoB_000959300</name>
</gene>
<evidence type="ECO:0000259" key="1">
    <source>
        <dbReference type="Pfam" id="PF13843"/>
    </source>
</evidence>
<proteinExistence type="predicted"/>
<dbReference type="Proteomes" id="UP000735302">
    <property type="component" value="Unassembled WGS sequence"/>
</dbReference>
<evidence type="ECO:0000313" key="2">
    <source>
        <dbReference type="EMBL" id="GFN83087.1"/>
    </source>
</evidence>
<dbReference type="PANTHER" id="PTHR46599:SF3">
    <property type="entry name" value="PIGGYBAC TRANSPOSABLE ELEMENT-DERIVED PROTEIN 4"/>
    <property type="match status" value="1"/>
</dbReference>
<keyword evidence="3" id="KW-1185">Reference proteome</keyword>
<sequence length="614" mass="70344">MDSGIVLAPLWNRSLCDCFLTSKHHPQRFVRFLTYIFGVAMASTDCTCTGFADASSEGSDFDVAEISDFDDFSVTNDDLRIIDYIDRELLMQDLAPVMNRVDDALPQGAPNPVNQPLDLGLNVEPQWTRENFIPRQVPEYRLTGGATIQHPEDAQPIQYFSLFWGDEWWNHLVTETNRYAASQNPPPGWTTVTVLEMKGFIGLLLGTGIMKMPCLSNYWRQKKRLFKTEFGAIMTRDRFLMIWRFLHVANNGNADPATPDRLAKLRPMLTYLNEKFRTVYIPYGDVTIDESMVKFKGRLGFRQYMPAKPIKWGIKVWCLAESSTGYMNSFQIYSGKEAGQEQGLAHRVVKDLLVPYHHSNIRVVMDNFYTSVPLLRDLHHSGICAAGTVRANRKFLPKDLLPKTVRLEKHQFHVAQAEQLMYTIWMDTKAVCVLSNYHCPTQTGTVNRRAGRQVQQQVDVPAALADYQVNMKGVDLCDQMLGYYMPSHRSRKWWRRVFNYLLMASAHNAYVVAKDTNAEFAAKHWPGFQDFLEDLAEDLVANLTTTRAPPILHVARPCHYLHTLRCRPDGLYKVCVECKLKGLKGRTSKMMCKICNVPVHQRCLQEHQARMLGQ</sequence>
<evidence type="ECO:0000313" key="3">
    <source>
        <dbReference type="Proteomes" id="UP000735302"/>
    </source>
</evidence>
<feature type="domain" description="PiggyBac transposable element-derived protein" evidence="1">
    <location>
        <begin position="156"/>
        <end position="510"/>
    </location>
</feature>
<dbReference type="InterPro" id="IPR029526">
    <property type="entry name" value="PGBD"/>
</dbReference>
<organism evidence="2 3">
    <name type="scientific">Plakobranchus ocellatus</name>
    <dbReference type="NCBI Taxonomy" id="259542"/>
    <lineage>
        <taxon>Eukaryota</taxon>
        <taxon>Metazoa</taxon>
        <taxon>Spiralia</taxon>
        <taxon>Lophotrochozoa</taxon>
        <taxon>Mollusca</taxon>
        <taxon>Gastropoda</taxon>
        <taxon>Heterobranchia</taxon>
        <taxon>Euthyneura</taxon>
        <taxon>Panpulmonata</taxon>
        <taxon>Sacoglossa</taxon>
        <taxon>Placobranchoidea</taxon>
        <taxon>Plakobranchidae</taxon>
        <taxon>Plakobranchus</taxon>
    </lineage>
</organism>
<name>A0AAV3YKL9_9GAST</name>
<dbReference type="Pfam" id="PF13843">
    <property type="entry name" value="DDE_Tnp_1_7"/>
    <property type="match status" value="1"/>
</dbReference>
<accession>A0AAV3YKL9</accession>